<reference evidence="4" key="1">
    <citation type="submission" date="2019-09" db="EMBL/GenBank/DDBJ databases">
        <title>Draft genome information of white flower Hibiscus syriacus.</title>
        <authorList>
            <person name="Kim Y.-M."/>
        </authorList>
    </citation>
    <scope>NUCLEOTIDE SEQUENCE [LARGE SCALE GENOMIC DNA]</scope>
    <source>
        <strain evidence="4">YM2019G1</strain>
    </source>
</reference>
<dbReference type="CDD" id="cd00590">
    <property type="entry name" value="RRM_SF"/>
    <property type="match status" value="1"/>
</dbReference>
<dbReference type="CDD" id="cd06222">
    <property type="entry name" value="RNase_H_like"/>
    <property type="match status" value="1"/>
</dbReference>
<dbReference type="InterPro" id="IPR012677">
    <property type="entry name" value="Nucleotide-bd_a/b_plait_sf"/>
</dbReference>
<dbReference type="InterPro" id="IPR012337">
    <property type="entry name" value="RNaseH-like_sf"/>
</dbReference>
<dbReference type="SUPFAM" id="SSF53098">
    <property type="entry name" value="Ribonuclease H-like"/>
    <property type="match status" value="1"/>
</dbReference>
<dbReference type="InterPro" id="IPR026960">
    <property type="entry name" value="RVT-Znf"/>
</dbReference>
<evidence type="ECO:0000256" key="2">
    <source>
        <dbReference type="SAM" id="MobiDB-lite"/>
    </source>
</evidence>
<comment type="caution">
    <text evidence="4">The sequence shown here is derived from an EMBL/GenBank/DDBJ whole genome shotgun (WGS) entry which is preliminary data.</text>
</comment>
<dbReference type="InterPro" id="IPR044730">
    <property type="entry name" value="RNase_H-like_dom_plant"/>
</dbReference>
<evidence type="ECO:0000313" key="4">
    <source>
        <dbReference type="EMBL" id="KAE8716020.1"/>
    </source>
</evidence>
<evidence type="ECO:0000259" key="3">
    <source>
        <dbReference type="PROSITE" id="PS50102"/>
    </source>
</evidence>
<dbReference type="InterPro" id="IPR035979">
    <property type="entry name" value="RBD_domain_sf"/>
</dbReference>
<dbReference type="InterPro" id="IPR000477">
    <property type="entry name" value="RT_dom"/>
</dbReference>
<dbReference type="InterPro" id="IPR036397">
    <property type="entry name" value="RNaseH_sf"/>
</dbReference>
<name>A0A6A3BFW5_HIBSY</name>
<dbReference type="PANTHER" id="PTHR33116:SF75">
    <property type="entry name" value="RIBONUCLEASE H PROTEIN"/>
    <property type="match status" value="1"/>
</dbReference>
<dbReference type="InterPro" id="IPR000504">
    <property type="entry name" value="RRM_dom"/>
</dbReference>
<dbReference type="SUPFAM" id="SSF54928">
    <property type="entry name" value="RNA-binding domain, RBD"/>
    <property type="match status" value="1"/>
</dbReference>
<organism evidence="4 5">
    <name type="scientific">Hibiscus syriacus</name>
    <name type="common">Rose of Sharon</name>
    <dbReference type="NCBI Taxonomy" id="106335"/>
    <lineage>
        <taxon>Eukaryota</taxon>
        <taxon>Viridiplantae</taxon>
        <taxon>Streptophyta</taxon>
        <taxon>Embryophyta</taxon>
        <taxon>Tracheophyta</taxon>
        <taxon>Spermatophyta</taxon>
        <taxon>Magnoliopsida</taxon>
        <taxon>eudicotyledons</taxon>
        <taxon>Gunneridae</taxon>
        <taxon>Pentapetalae</taxon>
        <taxon>rosids</taxon>
        <taxon>malvids</taxon>
        <taxon>Malvales</taxon>
        <taxon>Malvaceae</taxon>
        <taxon>Malvoideae</taxon>
        <taxon>Hibiscus</taxon>
    </lineage>
</organism>
<dbReference type="InterPro" id="IPR043502">
    <property type="entry name" value="DNA/RNA_pol_sf"/>
</dbReference>
<dbReference type="SMART" id="SM00360">
    <property type="entry name" value="RRM"/>
    <property type="match status" value="1"/>
</dbReference>
<dbReference type="GO" id="GO:0003723">
    <property type="term" value="F:RNA binding"/>
    <property type="evidence" value="ECO:0007669"/>
    <property type="project" value="UniProtKB-UniRule"/>
</dbReference>
<evidence type="ECO:0000313" key="5">
    <source>
        <dbReference type="Proteomes" id="UP000436088"/>
    </source>
</evidence>
<dbReference type="InterPro" id="IPR002156">
    <property type="entry name" value="RNaseH_domain"/>
</dbReference>
<dbReference type="Gene3D" id="3.30.70.330">
    <property type="match status" value="1"/>
</dbReference>
<dbReference type="Proteomes" id="UP000436088">
    <property type="component" value="Unassembled WGS sequence"/>
</dbReference>
<proteinExistence type="predicted"/>
<dbReference type="CDD" id="cd01650">
    <property type="entry name" value="RT_nLTR_like"/>
    <property type="match status" value="1"/>
</dbReference>
<dbReference type="Pfam" id="PF13966">
    <property type="entry name" value="zf-RVT"/>
    <property type="match status" value="1"/>
</dbReference>
<dbReference type="SUPFAM" id="SSF56672">
    <property type="entry name" value="DNA/RNA polymerases"/>
    <property type="match status" value="1"/>
</dbReference>
<feature type="region of interest" description="Disordered" evidence="2">
    <location>
        <begin position="110"/>
        <end position="144"/>
    </location>
</feature>
<dbReference type="PROSITE" id="PS50102">
    <property type="entry name" value="RRM"/>
    <property type="match status" value="1"/>
</dbReference>
<dbReference type="EMBL" id="VEPZ02000855">
    <property type="protein sequence ID" value="KAE8716020.1"/>
    <property type="molecule type" value="Genomic_DNA"/>
</dbReference>
<dbReference type="GO" id="GO:0004523">
    <property type="term" value="F:RNA-DNA hybrid ribonuclease activity"/>
    <property type="evidence" value="ECO:0007669"/>
    <property type="project" value="InterPro"/>
</dbReference>
<dbReference type="Pfam" id="PF13456">
    <property type="entry name" value="RVT_3"/>
    <property type="match status" value="1"/>
</dbReference>
<dbReference type="Pfam" id="PF00078">
    <property type="entry name" value="RVT_1"/>
    <property type="match status" value="1"/>
</dbReference>
<gene>
    <name evidence="4" type="ORF">F3Y22_tig00110156pilonHSYRG00217</name>
</gene>
<evidence type="ECO:0000256" key="1">
    <source>
        <dbReference type="PROSITE-ProRule" id="PRU00176"/>
    </source>
</evidence>
<keyword evidence="5" id="KW-1185">Reference proteome</keyword>
<sequence>MSAIGRERIRELSEKSSASNEEWTVFIKNLSIRVSRRVLRDFFSPYGQILRIFIPRFLEKSSYKSSTFAFVQFAEEGSRKKAIQFVDGKWLDGRRLFVGAAKYQNVKRRESVRGKRSSLVKQGPQVPSRSGRKGQSVDSLRDGSSYREVVQSEAATNRDQVSGFIRKGTNQRVEGQEMRTSGVGKAVKKPLDIYIPTEDRTWLRSSLTGICKERFEVDFVQRALRNEGLNVKVVRWGYARNACLVVFRSAEEKFALMEDKWETLSFWFDRLDPVMDDECVPLQYCAVSLIGVLLNCWSAPFFTSLASRWGKLVKIQEQTTRRSDCRVAQLLLRIESPFDIPPHVSVTTLGRSFKIMIKVEGTDDFFPVLEDEVEEVGSVHPCEGSSSDGSQGVDVHGQDGQLGTCAVSDSLNRVKAWVRDYSCGRGTRIKGNEFENVGLKDMGDVNVCYGETASGGNPSQQEGGGDFIEGCKRGLGLGDFSLPVDKAQPDFNEECLVSHKVVCPSGPACNWAEDNCCSHSNIRSDLPAEDGSFLVGRMCTREEGESSQCGQEARLVFEQSDGQRGSLGDLCPGTISVGPLNMKVVMEGLSLNINEDCCSNSSVRDPISSPRDRTSPVKVLSRSNNLSSQRRFRVPPTHSGSVGSEGEVVINFCDRVYSRVFRSLVRDSLDQDRELTQSAQDYVEARIEAVATREDVFEVCSEHKDRRFLALSRRGDFNAYLVPEEKCGFTQNWHSMDLFRSFIHLYNLMDLPLVGGVSLGVILESPPLGMLPKSLSDHNPVVLVEESFNWGPKPFRFFNYLLEEEGFAGVVENSIAILRNGLGARGLFSLLKETKLAIKNWPRINHRGFSVEISDLEERINGLELKFQSGGISAQERELLVCSRKELWNLHRKEESIWLQRSRLKWISEGDKNTKFFHLCALNRSRINSISALKVGGVVVSDPVQLRGSIYDYFKAVYNSNSALEVDAMDLNFAKLNHDQVTVLERHFSELEVWEAISQSDSSKAPGPDGFTMGFFKKFWPSLKISNPEGIEDYRPISLVGSLYKIISKVLSRRLVSVITNIISPTQFAFIPGRQLHECAFLANEAIDFWRKKGRKGVVFKADFRRAYDSVEWPILLRLLKVMGFRDKWISWINLCISSASISVLVNGSPTEEFMMGKGLRQGCRFSIGRENNRFLLTHLQFADDLIIFCRDSPTQILNVRRVLRIFSLMSGLNLNLSKSKLFGVNLGEELLEERASVVGCGVGALPMSYLGLPVGTSKNSDMLWEPVIQNFSSKLAGWKASTLSLAGRLVLVKTVLSSLPIFFMSIFKIPPKVNRKLNSIMASFLWGEGPERKQIHWVNWNLVCQPFDEGGLGVLDLRLINRVLLGKWVWKFANEKDSLWKNLLCCIHNSSNLSLSLSSAVSPQDSWVWRGIRSNYEKRDEIGDCLRSNSKMQVGNGGRVADFGSQEISGWVWNIQLRRNLCDWELDQWISLMSLLDNIGLLESVDDFLAWSGIGDGQFSAKSCRLTISGRSRGNFQWSSWVWSGFAAPKVQTFLWQLSHYKVVVRVELKKRGVPLENVLCPLCLKADETIQHLFIVCPIAGELWSSLSPGVVLWSTWIARNSVVFENGKLDLALLFFISKFRLANWFLAKYPKANIQVDLLVGDPRLADSIGVCPPKLRKDTCWLPPPPDFFKFNVDGAVRSDGLQGGIGGILRDSNDSKLISFSTAVGPGPPLFAELKAIKEGIAVFLSSHWAGKGRLVLESDCSTVVDWILRPFLTPSFFRSLVGDIAALVSAKDILVRWVPRSCNCEADKLAKEGIG</sequence>
<dbReference type="Gene3D" id="3.30.420.10">
    <property type="entry name" value="Ribonuclease H-like superfamily/Ribonuclease H"/>
    <property type="match status" value="1"/>
</dbReference>
<dbReference type="Pfam" id="PF00076">
    <property type="entry name" value="RRM_1"/>
    <property type="match status" value="1"/>
</dbReference>
<accession>A0A6A3BFW5</accession>
<keyword evidence="1" id="KW-0694">RNA-binding</keyword>
<feature type="domain" description="RRM" evidence="3">
    <location>
        <begin position="23"/>
        <end position="103"/>
    </location>
</feature>
<protein>
    <recommendedName>
        <fullName evidence="3">RRM domain-containing protein</fullName>
    </recommendedName>
</protein>
<dbReference type="PANTHER" id="PTHR33116">
    <property type="entry name" value="REVERSE TRANSCRIPTASE ZINC-BINDING DOMAIN-CONTAINING PROTEIN-RELATED-RELATED"/>
    <property type="match status" value="1"/>
</dbReference>